<reference evidence="4" key="1">
    <citation type="submission" date="2021-04" db="EMBL/GenBank/DDBJ databases">
        <title>Genome based classification of Actinospica acidithermotolerans sp. nov., an actinobacterium isolated from an Indonesian hot spring.</title>
        <authorList>
            <person name="Kusuma A.B."/>
            <person name="Putra K.E."/>
            <person name="Nafisah S."/>
            <person name="Loh J."/>
            <person name="Nouioui I."/>
            <person name="Goodfellow M."/>
        </authorList>
    </citation>
    <scope>NUCLEOTIDE SEQUENCE</scope>
    <source>
        <strain evidence="4">DSM 45618</strain>
    </source>
</reference>
<protein>
    <submittedName>
        <fullName evidence="4">DUF1707 domain-containing protein</fullName>
    </submittedName>
</protein>
<name>A0A8J7WHC5_9ACTN</name>
<evidence type="ECO:0000259" key="3">
    <source>
        <dbReference type="Pfam" id="PF08044"/>
    </source>
</evidence>
<keyword evidence="2" id="KW-0812">Transmembrane</keyword>
<proteinExistence type="predicted"/>
<feature type="region of interest" description="Disordered" evidence="1">
    <location>
        <begin position="1"/>
        <end position="26"/>
    </location>
</feature>
<keyword evidence="5" id="KW-1185">Reference proteome</keyword>
<evidence type="ECO:0000313" key="4">
    <source>
        <dbReference type="EMBL" id="MBS2962251.1"/>
    </source>
</evidence>
<keyword evidence="2" id="KW-1133">Transmembrane helix</keyword>
<dbReference type="PANTHER" id="PTHR40763">
    <property type="entry name" value="MEMBRANE PROTEIN-RELATED"/>
    <property type="match status" value="1"/>
</dbReference>
<dbReference type="EMBL" id="JAGSXH010000009">
    <property type="protein sequence ID" value="MBS2962251.1"/>
    <property type="molecule type" value="Genomic_DNA"/>
</dbReference>
<accession>A0A8J7WHC5</accession>
<feature type="transmembrane region" description="Helical" evidence="2">
    <location>
        <begin position="99"/>
        <end position="130"/>
    </location>
</feature>
<dbReference type="Proteomes" id="UP000677913">
    <property type="component" value="Unassembled WGS sequence"/>
</dbReference>
<keyword evidence="2" id="KW-0472">Membrane</keyword>
<gene>
    <name evidence="4" type="ORF">KGA66_04285</name>
</gene>
<feature type="domain" description="DUF1707" evidence="3">
    <location>
        <begin position="21"/>
        <end position="73"/>
    </location>
</feature>
<evidence type="ECO:0000256" key="1">
    <source>
        <dbReference type="SAM" id="MobiDB-lite"/>
    </source>
</evidence>
<dbReference type="Pfam" id="PF08044">
    <property type="entry name" value="DUF1707"/>
    <property type="match status" value="1"/>
</dbReference>
<evidence type="ECO:0000313" key="5">
    <source>
        <dbReference type="Proteomes" id="UP000677913"/>
    </source>
</evidence>
<organism evidence="4 5">
    <name type="scientific">Actinocrinis puniceicyclus</name>
    <dbReference type="NCBI Taxonomy" id="977794"/>
    <lineage>
        <taxon>Bacteria</taxon>
        <taxon>Bacillati</taxon>
        <taxon>Actinomycetota</taxon>
        <taxon>Actinomycetes</taxon>
        <taxon>Catenulisporales</taxon>
        <taxon>Actinospicaceae</taxon>
        <taxon>Actinocrinis</taxon>
    </lineage>
</organism>
<comment type="caution">
    <text evidence="4">The sequence shown here is derived from an EMBL/GenBank/DDBJ whole genome shotgun (WGS) entry which is preliminary data.</text>
</comment>
<dbReference type="PANTHER" id="PTHR40763:SF5">
    <property type="entry name" value="MEMBRANE PROTEIN"/>
    <property type="match status" value="1"/>
</dbReference>
<evidence type="ECO:0000256" key="2">
    <source>
        <dbReference type="SAM" id="Phobius"/>
    </source>
</evidence>
<dbReference type="RefSeq" id="WP_211464704.1">
    <property type="nucleotide sequence ID" value="NZ_JAGSXH010000009.1"/>
</dbReference>
<sequence>MSVEPRSDHDVHRGGDGTGSVRASDAEREAALRALATHFADGRLERAEFDERADAALAARTREQLRALFTDLPTQAPASEPRRAPDLAARGVALPAGPLLFLVPVLFVFAVVAAMHGAPPVPLALLAFVLMRRHRRLNR</sequence>
<dbReference type="AlphaFoldDB" id="A0A8J7WHC5"/>
<feature type="compositionally biased region" description="Basic and acidic residues" evidence="1">
    <location>
        <begin position="1"/>
        <end position="15"/>
    </location>
</feature>
<dbReference type="InterPro" id="IPR012551">
    <property type="entry name" value="DUF1707_SHOCT-like"/>
</dbReference>